<organism evidence="8 9">
    <name type="scientific">Coccomyxa viridis</name>
    <dbReference type="NCBI Taxonomy" id="1274662"/>
    <lineage>
        <taxon>Eukaryota</taxon>
        <taxon>Viridiplantae</taxon>
        <taxon>Chlorophyta</taxon>
        <taxon>core chlorophytes</taxon>
        <taxon>Trebouxiophyceae</taxon>
        <taxon>Trebouxiophyceae incertae sedis</taxon>
        <taxon>Coccomyxaceae</taxon>
        <taxon>Coccomyxa</taxon>
    </lineage>
</organism>
<feature type="transmembrane region" description="Helical" evidence="6">
    <location>
        <begin position="121"/>
        <end position="142"/>
    </location>
</feature>
<feature type="transmembrane region" description="Helical" evidence="6">
    <location>
        <begin position="345"/>
        <end position="364"/>
    </location>
</feature>
<dbReference type="InterPro" id="IPR020846">
    <property type="entry name" value="MFS_dom"/>
</dbReference>
<evidence type="ECO:0000256" key="4">
    <source>
        <dbReference type="ARBA" id="ARBA00023136"/>
    </source>
</evidence>
<feature type="transmembrane region" description="Helical" evidence="6">
    <location>
        <begin position="183"/>
        <end position="203"/>
    </location>
</feature>
<evidence type="ECO:0000256" key="2">
    <source>
        <dbReference type="ARBA" id="ARBA00022692"/>
    </source>
</evidence>
<evidence type="ECO:0000256" key="6">
    <source>
        <dbReference type="SAM" id="Phobius"/>
    </source>
</evidence>
<keyword evidence="4 6" id="KW-0472">Membrane</keyword>
<dbReference type="InterPro" id="IPR050382">
    <property type="entry name" value="MFS_Na/Anion_cotransporter"/>
</dbReference>
<feature type="transmembrane region" description="Helical" evidence="6">
    <location>
        <begin position="376"/>
        <end position="401"/>
    </location>
</feature>
<feature type="transmembrane region" description="Helical" evidence="6">
    <location>
        <begin position="413"/>
        <end position="432"/>
    </location>
</feature>
<dbReference type="Gene3D" id="1.20.1250.20">
    <property type="entry name" value="MFS general substrate transporter like domains"/>
    <property type="match status" value="2"/>
</dbReference>
<proteinExistence type="inferred from homology"/>
<keyword evidence="3 6" id="KW-1133">Transmembrane helix</keyword>
<gene>
    <name evidence="8" type="primary">g11697</name>
    <name evidence="8" type="ORF">VP750_LOCUS10449</name>
</gene>
<evidence type="ECO:0000313" key="9">
    <source>
        <dbReference type="Proteomes" id="UP001497392"/>
    </source>
</evidence>
<keyword evidence="9" id="KW-1185">Reference proteome</keyword>
<feature type="transmembrane region" description="Helical" evidence="6">
    <location>
        <begin position="29"/>
        <end position="47"/>
    </location>
</feature>
<feature type="domain" description="Major facilitator superfamily (MFS) profile" evidence="7">
    <location>
        <begin position="29"/>
        <end position="439"/>
    </location>
</feature>
<dbReference type="PROSITE" id="PS50850">
    <property type="entry name" value="MFS"/>
    <property type="match status" value="1"/>
</dbReference>
<accession>A0ABP1GCY7</accession>
<comment type="caution">
    <text evidence="8">The sequence shown here is derived from an EMBL/GenBank/DDBJ whole genome shotgun (WGS) entry which is preliminary data.</text>
</comment>
<reference evidence="8 9" key="1">
    <citation type="submission" date="2024-06" db="EMBL/GenBank/DDBJ databases">
        <authorList>
            <person name="Kraege A."/>
            <person name="Thomma B."/>
        </authorList>
    </citation>
    <scope>NUCLEOTIDE SEQUENCE [LARGE SCALE GENOMIC DNA]</scope>
</reference>
<comment type="similarity">
    <text evidence="5">Belongs to the major facilitator superfamily. Sodium/anion cotransporter (TC 2.A.1.14) family.</text>
</comment>
<dbReference type="SUPFAM" id="SSF103473">
    <property type="entry name" value="MFS general substrate transporter"/>
    <property type="match status" value="1"/>
</dbReference>
<sequence length="447" mass="48082">MKFDGAQYQHAFVRKHPSQWLLQEPRHQVVLLCFLATLVAYVERVGFSIAFTEMAKRAGTSEAVKGAVMSAFYWGYAFSQVPGGWAAQKYGGRVTLIVSFLLWSTGSLLTPRSAQSTRGITAARVLVGIAQGGIIPSIHTVLSQWIPPHERAKAVSLTTSGMYLGSAAAMLMLPYIAAHRGPGSLLLLNGALGYIWLALWLAVGRDIPHRELMMPMSLGESGRGTSGRKGRTPATPWRKILGHPAVWAILVNNFTFHYAFYVVMNWLPTYFDKVLHTSLASLSSAKTLPYLVMFLTSNLGGWAGDYLITQRITSTAGGRKAVNTIGFWGAGLALLAMPMARSVTAGLIATSATLGLAGFARGGFSVNHMDIAPRHAGVVMGISNTAGTVAGVIGVAMTGFILDHAGEGNLRGWWQAFMLATALCWSGSVLFLTNARGERLFGDLNEF</sequence>
<dbReference type="EMBL" id="CAXHTA020000018">
    <property type="protein sequence ID" value="CAL5228543.1"/>
    <property type="molecule type" value="Genomic_DNA"/>
</dbReference>
<feature type="transmembrane region" description="Helical" evidence="6">
    <location>
        <begin position="287"/>
        <end position="309"/>
    </location>
</feature>
<evidence type="ECO:0000256" key="5">
    <source>
        <dbReference type="ARBA" id="ARBA00024362"/>
    </source>
</evidence>
<name>A0ABP1GCY7_9CHLO</name>
<dbReference type="InterPro" id="IPR036259">
    <property type="entry name" value="MFS_trans_sf"/>
</dbReference>
<feature type="transmembrane region" description="Helical" evidence="6">
    <location>
        <begin position="245"/>
        <end position="267"/>
    </location>
</feature>
<evidence type="ECO:0000256" key="3">
    <source>
        <dbReference type="ARBA" id="ARBA00022989"/>
    </source>
</evidence>
<evidence type="ECO:0000313" key="8">
    <source>
        <dbReference type="EMBL" id="CAL5228543.1"/>
    </source>
</evidence>
<feature type="transmembrane region" description="Helical" evidence="6">
    <location>
        <begin position="154"/>
        <end position="177"/>
    </location>
</feature>
<dbReference type="Proteomes" id="UP001497392">
    <property type="component" value="Unassembled WGS sequence"/>
</dbReference>
<dbReference type="PANTHER" id="PTHR11662">
    <property type="entry name" value="SOLUTE CARRIER FAMILY 17"/>
    <property type="match status" value="1"/>
</dbReference>
<evidence type="ECO:0000259" key="7">
    <source>
        <dbReference type="PROSITE" id="PS50850"/>
    </source>
</evidence>
<dbReference type="PANTHER" id="PTHR11662:SF282">
    <property type="entry name" value="ANION TRANSPORTER 5-RELATED"/>
    <property type="match status" value="1"/>
</dbReference>
<dbReference type="Pfam" id="PF07690">
    <property type="entry name" value="MFS_1"/>
    <property type="match status" value="1"/>
</dbReference>
<comment type="subcellular location">
    <subcellularLocation>
        <location evidence="1">Membrane</location>
        <topology evidence="1">Multi-pass membrane protein</topology>
    </subcellularLocation>
</comment>
<feature type="transmembrane region" description="Helical" evidence="6">
    <location>
        <begin position="321"/>
        <end position="339"/>
    </location>
</feature>
<protein>
    <submittedName>
        <fullName evidence="8">G11697 protein</fullName>
    </submittedName>
</protein>
<keyword evidence="2 6" id="KW-0812">Transmembrane</keyword>
<evidence type="ECO:0000256" key="1">
    <source>
        <dbReference type="ARBA" id="ARBA00004141"/>
    </source>
</evidence>
<dbReference type="InterPro" id="IPR011701">
    <property type="entry name" value="MFS"/>
</dbReference>
<feature type="transmembrane region" description="Helical" evidence="6">
    <location>
        <begin position="90"/>
        <end position="109"/>
    </location>
</feature>